<gene>
    <name evidence="1" type="ORF">U5817_14250</name>
</gene>
<reference evidence="1 2" key="1">
    <citation type="submission" date="2023-12" db="EMBL/GenBank/DDBJ databases">
        <title>A. evansii MAY27, complete genome.</title>
        <authorList>
            <person name="Wang Y."/>
        </authorList>
    </citation>
    <scope>NUCLEOTIDE SEQUENCE [LARGE SCALE GENOMIC DNA]</scope>
    <source>
        <strain evidence="1 2">MAY27</strain>
    </source>
</reference>
<name>A0ABZ1AET7_AROEV</name>
<dbReference type="PANTHER" id="PTHR20974:SF0">
    <property type="entry name" value="UPF0585 PROTEIN CG18661"/>
    <property type="match status" value="1"/>
</dbReference>
<dbReference type="EMBL" id="CP141259">
    <property type="protein sequence ID" value="WRL44370.1"/>
    <property type="molecule type" value="Genomic_DNA"/>
</dbReference>
<proteinExistence type="predicted"/>
<dbReference type="RefSeq" id="WP_407277773.1">
    <property type="nucleotide sequence ID" value="NZ_CP141259.1"/>
</dbReference>
<evidence type="ECO:0000313" key="2">
    <source>
        <dbReference type="Proteomes" id="UP001626593"/>
    </source>
</evidence>
<evidence type="ECO:0000313" key="1">
    <source>
        <dbReference type="EMBL" id="WRL44370.1"/>
    </source>
</evidence>
<organism evidence="1 2">
    <name type="scientific">Aromatoleum evansii</name>
    <name type="common">Azoarcus evansii</name>
    <dbReference type="NCBI Taxonomy" id="59406"/>
    <lineage>
        <taxon>Bacteria</taxon>
        <taxon>Pseudomonadati</taxon>
        <taxon>Pseudomonadota</taxon>
        <taxon>Betaproteobacteria</taxon>
        <taxon>Rhodocyclales</taxon>
        <taxon>Rhodocyclaceae</taxon>
        <taxon>Aromatoleum</taxon>
    </lineage>
</organism>
<accession>A0ABZ1AET7</accession>
<keyword evidence="2" id="KW-1185">Reference proteome</keyword>
<dbReference type="Gene3D" id="3.40.50.150">
    <property type="entry name" value="Vaccinia Virus protein VP39"/>
    <property type="match status" value="1"/>
</dbReference>
<dbReference type="Proteomes" id="UP001626593">
    <property type="component" value="Chromosome"/>
</dbReference>
<dbReference type="SUPFAM" id="SSF53335">
    <property type="entry name" value="S-adenosyl-L-methionine-dependent methyltransferases"/>
    <property type="match status" value="1"/>
</dbReference>
<protein>
    <submittedName>
        <fullName evidence="1">DUF938 domain-containing protein</fullName>
    </submittedName>
</protein>
<sequence>MTPSAPFAWTTATTMEKPHAPATERNREHILAALRRHFADRQRVLEIGSGTGQHAVHFAAALPHLSWQASDRPQYLPGIRLWLAEARLPNTPEPIAFDVNTPPTLSLRYDAIFSANTLHIMSWPEVERLFTLFPALMAPGALFCCYGPFNYGGRFTSASNAQFDESLRQDDPRRGIRDFEAVDALARVAGMMLTEDAEMPANNRCITWRRTAT</sequence>
<dbReference type="InterPro" id="IPR010342">
    <property type="entry name" value="DUF938"/>
</dbReference>
<dbReference type="Pfam" id="PF06080">
    <property type="entry name" value="DUF938"/>
    <property type="match status" value="1"/>
</dbReference>
<dbReference type="PANTHER" id="PTHR20974">
    <property type="entry name" value="UPF0585 PROTEIN CG18661"/>
    <property type="match status" value="1"/>
</dbReference>
<dbReference type="InterPro" id="IPR029063">
    <property type="entry name" value="SAM-dependent_MTases_sf"/>
</dbReference>
<dbReference type="CDD" id="cd02440">
    <property type="entry name" value="AdoMet_MTases"/>
    <property type="match status" value="1"/>
</dbReference>